<dbReference type="EMBL" id="JBHSNF010000001">
    <property type="protein sequence ID" value="MFC5525160.1"/>
    <property type="molecule type" value="Genomic_DNA"/>
</dbReference>
<keyword evidence="17" id="KW-1185">Reference proteome</keyword>
<dbReference type="InterPro" id="IPR036942">
    <property type="entry name" value="Beta-barrel_TonB_sf"/>
</dbReference>
<keyword evidence="3 11" id="KW-1134">Transmembrane beta strand</keyword>
<keyword evidence="16" id="KW-0675">Receptor</keyword>
<keyword evidence="5 11" id="KW-0812">Transmembrane</keyword>
<dbReference type="CDD" id="cd01347">
    <property type="entry name" value="ligand_gated_channel"/>
    <property type="match status" value="1"/>
</dbReference>
<dbReference type="Pfam" id="PF07715">
    <property type="entry name" value="Plug"/>
    <property type="match status" value="1"/>
</dbReference>
<dbReference type="RefSeq" id="WP_377317982.1">
    <property type="nucleotide sequence ID" value="NZ_JBHSNF010000001.1"/>
</dbReference>
<name>A0ABW0QLD4_9GAMM</name>
<dbReference type="InterPro" id="IPR012910">
    <property type="entry name" value="Plug_dom"/>
</dbReference>
<feature type="domain" description="TonB-dependent receptor plug" evidence="15">
    <location>
        <begin position="87"/>
        <end position="199"/>
    </location>
</feature>
<evidence type="ECO:0000256" key="3">
    <source>
        <dbReference type="ARBA" id="ARBA00022452"/>
    </source>
</evidence>
<accession>A0ABW0QLD4</accession>
<comment type="caution">
    <text evidence="16">The sequence shown here is derived from an EMBL/GenBank/DDBJ whole genome shotgun (WGS) entry which is preliminary data.</text>
</comment>
<feature type="chain" id="PRO_5046321280" evidence="13">
    <location>
        <begin position="32"/>
        <end position="776"/>
    </location>
</feature>
<keyword evidence="2 11" id="KW-0813">Transport</keyword>
<dbReference type="Proteomes" id="UP001596114">
    <property type="component" value="Unassembled WGS sequence"/>
</dbReference>
<feature type="domain" description="TonB-dependent receptor-like beta-barrel" evidence="14">
    <location>
        <begin position="313"/>
        <end position="737"/>
    </location>
</feature>
<evidence type="ECO:0000256" key="1">
    <source>
        <dbReference type="ARBA" id="ARBA00004571"/>
    </source>
</evidence>
<dbReference type="PANTHER" id="PTHR32552:SF81">
    <property type="entry name" value="TONB-DEPENDENT OUTER MEMBRANE RECEPTOR"/>
    <property type="match status" value="1"/>
</dbReference>
<dbReference type="Pfam" id="PF00593">
    <property type="entry name" value="TonB_dep_Rec_b-barrel"/>
    <property type="match status" value="1"/>
</dbReference>
<protein>
    <submittedName>
        <fullName evidence="16">TonB-dependent receptor</fullName>
    </submittedName>
</protein>
<reference evidence="17" key="1">
    <citation type="journal article" date="2019" name="Int. J. Syst. Evol. Microbiol.">
        <title>The Global Catalogue of Microorganisms (GCM) 10K type strain sequencing project: providing services to taxonomists for standard genome sequencing and annotation.</title>
        <authorList>
            <consortium name="The Broad Institute Genomics Platform"/>
            <consortium name="The Broad Institute Genome Sequencing Center for Infectious Disease"/>
            <person name="Wu L."/>
            <person name="Ma J."/>
        </authorList>
    </citation>
    <scope>NUCLEOTIDE SEQUENCE [LARGE SCALE GENOMIC DNA]</scope>
    <source>
        <strain evidence="17">CGMCC 1.16619</strain>
    </source>
</reference>
<evidence type="ECO:0000259" key="15">
    <source>
        <dbReference type="Pfam" id="PF07715"/>
    </source>
</evidence>
<keyword evidence="7" id="KW-0406">Ion transport</keyword>
<gene>
    <name evidence="16" type="ORF">ACFPPA_05330</name>
</gene>
<sequence length="776" mass="82375">MELRNLQPGRRRICNAIAFALLGSLGVSAHASTVGDAGKAGVTEGSAAATGQDQAAQNQAAQNQTRRQAATDLSTVVVTANKRNERLQDVPMAVSALEGDQLERESAQSFADYATRVPGLNIVSQGPGQTQLVLRGVTSGANTPNATVGTYIDDTPYGSSTVYSAGSVLTPDIDPDDVERIEVLRGPQGTLYGSNTLGGLIKFVTTRPDSTMFSGRVAVGGSSVSGGDSGVNAHGTVNLPLVRDKLALRVNAYTRDDPGYTDNVATGQKDVDDAKVRGARAQLLWTPADNFSLRLSALAQNLSGAALANTGTDVDPYTLKPIHGDLKQSRAPGTGQFSVRYRLYDAAVNADFGWSRLVSSTSYSTLDKASNTDVTAAYGPILGPALGLSNAGFSIRNPITLGKFTQELRLQSPEDQTLEWRAGVFYTREHTSNVQDVLLFDATSGVPIAFPLTLGHIAVGPSVFTEWAGYGDVTWHATSQLSILFGARYTHDKTTFTQTGNGILVGDSNFTINSSDSPTTFLVNPSFKFNDNLMTYARIASGFRPGGPNVGVPPGLGAPESFKPDKLVSYELGLKSTLLDKHMTIDVSAFYIDWSQIQLTSFAGGFSFLGNGGKAKSQGVEASWQYAAAPGLMLSANATWTDATLSADTPPGLYGYKGDRLPWVPKWNANLGVDYDFPMSGAWSGFVGASYSYIGSRKSDFSTSPGPRFDVPDYDGVDLRAGVNYGSWTFKAYVKNLTNQRGITSMGSETTDPRGNLFAANYVTPRTVGLSASVSF</sequence>
<evidence type="ECO:0000313" key="16">
    <source>
        <dbReference type="EMBL" id="MFC5525160.1"/>
    </source>
</evidence>
<evidence type="ECO:0000256" key="2">
    <source>
        <dbReference type="ARBA" id="ARBA00022448"/>
    </source>
</evidence>
<keyword evidence="13" id="KW-0732">Signal</keyword>
<evidence type="ECO:0000259" key="14">
    <source>
        <dbReference type="Pfam" id="PF00593"/>
    </source>
</evidence>
<organism evidence="16 17">
    <name type="scientific">Rhodanobacter ginsengisoli</name>
    <dbReference type="NCBI Taxonomy" id="418646"/>
    <lineage>
        <taxon>Bacteria</taxon>
        <taxon>Pseudomonadati</taxon>
        <taxon>Pseudomonadota</taxon>
        <taxon>Gammaproteobacteria</taxon>
        <taxon>Lysobacterales</taxon>
        <taxon>Rhodanobacteraceae</taxon>
        <taxon>Rhodanobacter</taxon>
    </lineage>
</organism>
<evidence type="ECO:0000256" key="12">
    <source>
        <dbReference type="RuleBase" id="RU003357"/>
    </source>
</evidence>
<evidence type="ECO:0000256" key="5">
    <source>
        <dbReference type="ARBA" id="ARBA00022692"/>
    </source>
</evidence>
<dbReference type="PANTHER" id="PTHR32552">
    <property type="entry name" value="FERRICHROME IRON RECEPTOR-RELATED"/>
    <property type="match status" value="1"/>
</dbReference>
<proteinExistence type="inferred from homology"/>
<keyword evidence="10 11" id="KW-0998">Cell outer membrane</keyword>
<dbReference type="SUPFAM" id="SSF56935">
    <property type="entry name" value="Porins"/>
    <property type="match status" value="1"/>
</dbReference>
<evidence type="ECO:0000256" key="4">
    <source>
        <dbReference type="ARBA" id="ARBA00022496"/>
    </source>
</evidence>
<comment type="subcellular location">
    <subcellularLocation>
        <location evidence="1 11">Cell outer membrane</location>
        <topology evidence="1 11">Multi-pass membrane protein</topology>
    </subcellularLocation>
</comment>
<keyword evidence="6" id="KW-0408">Iron</keyword>
<evidence type="ECO:0000256" key="7">
    <source>
        <dbReference type="ARBA" id="ARBA00023065"/>
    </source>
</evidence>
<keyword evidence="8 12" id="KW-0798">TonB box</keyword>
<keyword evidence="9 11" id="KW-0472">Membrane</keyword>
<comment type="similarity">
    <text evidence="11 12">Belongs to the TonB-dependent receptor family.</text>
</comment>
<evidence type="ECO:0000256" key="13">
    <source>
        <dbReference type="SAM" id="SignalP"/>
    </source>
</evidence>
<evidence type="ECO:0000256" key="6">
    <source>
        <dbReference type="ARBA" id="ARBA00023004"/>
    </source>
</evidence>
<evidence type="ECO:0000313" key="17">
    <source>
        <dbReference type="Proteomes" id="UP001596114"/>
    </source>
</evidence>
<evidence type="ECO:0000256" key="11">
    <source>
        <dbReference type="PROSITE-ProRule" id="PRU01360"/>
    </source>
</evidence>
<dbReference type="Gene3D" id="2.40.170.20">
    <property type="entry name" value="TonB-dependent receptor, beta-barrel domain"/>
    <property type="match status" value="1"/>
</dbReference>
<dbReference type="InterPro" id="IPR000531">
    <property type="entry name" value="Beta-barrel_TonB"/>
</dbReference>
<feature type="signal peptide" evidence="13">
    <location>
        <begin position="1"/>
        <end position="31"/>
    </location>
</feature>
<dbReference type="InterPro" id="IPR039426">
    <property type="entry name" value="TonB-dep_rcpt-like"/>
</dbReference>
<keyword evidence="4" id="KW-0410">Iron transport</keyword>
<evidence type="ECO:0000256" key="10">
    <source>
        <dbReference type="ARBA" id="ARBA00023237"/>
    </source>
</evidence>
<evidence type="ECO:0000256" key="8">
    <source>
        <dbReference type="ARBA" id="ARBA00023077"/>
    </source>
</evidence>
<evidence type="ECO:0000256" key="9">
    <source>
        <dbReference type="ARBA" id="ARBA00023136"/>
    </source>
</evidence>
<dbReference type="PROSITE" id="PS52016">
    <property type="entry name" value="TONB_DEPENDENT_REC_3"/>
    <property type="match status" value="1"/>
</dbReference>